<proteinExistence type="predicted"/>
<comment type="caution">
    <text evidence="1">The sequence shown here is derived from an EMBL/GenBank/DDBJ whole genome shotgun (WGS) entry which is preliminary data.</text>
</comment>
<protein>
    <recommendedName>
        <fullName evidence="3">Homing endonuclease LAGLIDADG domain-containing protein</fullName>
    </recommendedName>
</protein>
<accession>A0A2H9N684</accession>
<gene>
    <name evidence="1" type="ORF">COZ64_00215</name>
</gene>
<reference evidence="2" key="1">
    <citation type="submission" date="2017-09" db="EMBL/GenBank/DDBJ databases">
        <title>Depth-based differentiation of microbial function through sediment-hosted aquifers and enrichment of novel symbionts in the deep terrestrial subsurface.</title>
        <authorList>
            <person name="Probst A.J."/>
            <person name="Ladd B."/>
            <person name="Jarett J.K."/>
            <person name="Geller-Mcgrath D.E."/>
            <person name="Sieber C.M.K."/>
            <person name="Emerson J.B."/>
            <person name="Anantharaman K."/>
            <person name="Thomas B.C."/>
            <person name="Malmstrom R."/>
            <person name="Stieglmeier M."/>
            <person name="Klingl A."/>
            <person name="Woyke T."/>
            <person name="Ryan C.M."/>
            <person name="Banfield J.F."/>
        </authorList>
    </citation>
    <scope>NUCLEOTIDE SEQUENCE [LARGE SCALE GENOMIC DNA]</scope>
</reference>
<evidence type="ECO:0000313" key="2">
    <source>
        <dbReference type="Proteomes" id="UP000236842"/>
    </source>
</evidence>
<evidence type="ECO:0000313" key="1">
    <source>
        <dbReference type="EMBL" id="PIX29363.1"/>
    </source>
</evidence>
<dbReference type="EMBL" id="PFIJ01000004">
    <property type="protein sequence ID" value="PIX29363.1"/>
    <property type="molecule type" value="Genomic_DNA"/>
</dbReference>
<dbReference type="AlphaFoldDB" id="A0A2H9N684"/>
<name>A0A2H9N684_9BACT</name>
<organism evidence="1 2">
    <name type="scientific">Candidatus Brennerbacteria bacterium CG_4_8_14_3_um_filter_43_14</name>
    <dbReference type="NCBI Taxonomy" id="1974521"/>
    <lineage>
        <taxon>Bacteria</taxon>
        <taxon>Candidatus Brenneribacteriota</taxon>
    </lineage>
</organism>
<dbReference type="Proteomes" id="UP000236842">
    <property type="component" value="Unassembled WGS sequence"/>
</dbReference>
<evidence type="ECO:0008006" key="3">
    <source>
        <dbReference type="Google" id="ProtNLM"/>
    </source>
</evidence>
<sequence>MRYSKKVSRADNQQERFVRFTGWIVGFVDGEGFFLSDLFGKVIEGKKHEQEGAIRRVTKYFMNLP</sequence>